<protein>
    <submittedName>
        <fullName evidence="1">Ig-like domain-containing protein</fullName>
    </submittedName>
</protein>
<organism evidence="1 2">
    <name type="scientific">Trichonephila clavata</name>
    <name type="common">Joro spider</name>
    <name type="synonym">Nephila clavata</name>
    <dbReference type="NCBI Taxonomy" id="2740835"/>
    <lineage>
        <taxon>Eukaryota</taxon>
        <taxon>Metazoa</taxon>
        <taxon>Ecdysozoa</taxon>
        <taxon>Arthropoda</taxon>
        <taxon>Chelicerata</taxon>
        <taxon>Arachnida</taxon>
        <taxon>Araneae</taxon>
        <taxon>Araneomorphae</taxon>
        <taxon>Entelegynae</taxon>
        <taxon>Araneoidea</taxon>
        <taxon>Nephilidae</taxon>
        <taxon>Trichonephila</taxon>
    </lineage>
</organism>
<accession>A0A8X6HD92</accession>
<comment type="caution">
    <text evidence="1">The sequence shown here is derived from an EMBL/GenBank/DDBJ whole genome shotgun (WGS) entry which is preliminary data.</text>
</comment>
<evidence type="ECO:0000313" key="2">
    <source>
        <dbReference type="Proteomes" id="UP000887116"/>
    </source>
</evidence>
<proteinExistence type="predicted"/>
<reference evidence="1" key="1">
    <citation type="submission" date="2020-07" db="EMBL/GenBank/DDBJ databases">
        <title>Multicomponent nature underlies the extraordinary mechanical properties of spider dragline silk.</title>
        <authorList>
            <person name="Kono N."/>
            <person name="Nakamura H."/>
            <person name="Mori M."/>
            <person name="Yoshida Y."/>
            <person name="Ohtoshi R."/>
            <person name="Malay A.D."/>
            <person name="Moran D.A.P."/>
            <person name="Tomita M."/>
            <person name="Numata K."/>
            <person name="Arakawa K."/>
        </authorList>
    </citation>
    <scope>NUCLEOTIDE SEQUENCE</scope>
</reference>
<name>A0A8X6HD92_TRICU</name>
<keyword evidence="2" id="KW-1185">Reference proteome</keyword>
<dbReference type="AlphaFoldDB" id="A0A8X6HD92"/>
<dbReference type="OrthoDB" id="10006996at2759"/>
<dbReference type="Proteomes" id="UP000887116">
    <property type="component" value="Unassembled WGS sequence"/>
</dbReference>
<dbReference type="EMBL" id="BMAO01001242">
    <property type="protein sequence ID" value="GFQ71882.1"/>
    <property type="molecule type" value="Genomic_DNA"/>
</dbReference>
<dbReference type="InterPro" id="IPR013783">
    <property type="entry name" value="Ig-like_fold"/>
</dbReference>
<sequence>MEAVAGGRLSLPCDITSPIVDDEVYLVLWYKDEVATPIYSLDARRGPLGRRDMLPTNHSQEGPISVRFHNRQCFRLIGCPWRMKACIDAEWILGRPGHNTRLLSFPSPVSFYIVIYFLNTKRVM</sequence>
<evidence type="ECO:0000313" key="1">
    <source>
        <dbReference type="EMBL" id="GFQ71882.1"/>
    </source>
</evidence>
<dbReference type="Gene3D" id="2.60.40.10">
    <property type="entry name" value="Immunoglobulins"/>
    <property type="match status" value="1"/>
</dbReference>
<gene>
    <name evidence="1" type="primary">AVEN_157199_1</name>
    <name evidence="1" type="ORF">TNCT_340251</name>
</gene>